<keyword evidence="5" id="KW-0547">Nucleotide-binding</keyword>
<dbReference type="InterPro" id="IPR017871">
    <property type="entry name" value="ABC_transporter-like_CS"/>
</dbReference>
<dbReference type="AlphaFoldDB" id="A0AAP2RCX5"/>
<dbReference type="PANTHER" id="PTHR42711">
    <property type="entry name" value="ABC TRANSPORTER ATP-BINDING PROTEIN"/>
    <property type="match status" value="1"/>
</dbReference>
<dbReference type="Proteomes" id="UP001320159">
    <property type="component" value="Unassembled WGS sequence"/>
</dbReference>
<feature type="domain" description="ABC transporter" evidence="9">
    <location>
        <begin position="10"/>
        <end position="240"/>
    </location>
</feature>
<dbReference type="PANTHER" id="PTHR42711:SF5">
    <property type="entry name" value="ABC TRANSPORTER ATP-BINDING PROTEIN NATA"/>
    <property type="match status" value="1"/>
</dbReference>
<keyword evidence="11" id="KW-1185">Reference proteome</keyword>
<evidence type="ECO:0000256" key="5">
    <source>
        <dbReference type="ARBA" id="ARBA00022741"/>
    </source>
</evidence>
<accession>A0AAP2RCX5</accession>
<evidence type="ECO:0000256" key="2">
    <source>
        <dbReference type="ARBA" id="ARBA00005417"/>
    </source>
</evidence>
<dbReference type="EMBL" id="PGCK01000007">
    <property type="protein sequence ID" value="MCD1295234.1"/>
    <property type="molecule type" value="Genomic_DNA"/>
</dbReference>
<dbReference type="Pfam" id="PF00005">
    <property type="entry name" value="ABC_tran"/>
    <property type="match status" value="1"/>
</dbReference>
<proteinExistence type="inferred from homology"/>
<dbReference type="SUPFAM" id="SSF52540">
    <property type="entry name" value="P-loop containing nucleoside triphosphate hydrolases"/>
    <property type="match status" value="1"/>
</dbReference>
<protein>
    <submittedName>
        <fullName evidence="10">Multidrug ABC transporter ATP-binding protein</fullName>
    </submittedName>
</protein>
<dbReference type="SMART" id="SM00382">
    <property type="entry name" value="AAA"/>
    <property type="match status" value="1"/>
</dbReference>
<keyword evidence="6 10" id="KW-0067">ATP-binding</keyword>
<comment type="similarity">
    <text evidence="2">Belongs to the ABC transporter superfamily.</text>
</comment>
<evidence type="ECO:0000256" key="4">
    <source>
        <dbReference type="ARBA" id="ARBA00022475"/>
    </source>
</evidence>
<gene>
    <name evidence="10" type="ORF">CUJ83_09510</name>
</gene>
<evidence type="ECO:0000313" key="10">
    <source>
        <dbReference type="EMBL" id="MCD1295234.1"/>
    </source>
</evidence>
<evidence type="ECO:0000256" key="7">
    <source>
        <dbReference type="ARBA" id="ARBA00022967"/>
    </source>
</evidence>
<comment type="subcellular location">
    <subcellularLocation>
        <location evidence="1">Cell membrane</location>
    </subcellularLocation>
</comment>
<keyword evidence="7" id="KW-1278">Translocase</keyword>
<dbReference type="InterPro" id="IPR027417">
    <property type="entry name" value="P-loop_NTPase"/>
</dbReference>
<reference evidence="10 11" key="1">
    <citation type="submission" date="2017-11" db="EMBL/GenBank/DDBJ databases">
        <title>Isolation and Characterization of Family Methanocellaceae Species from Potential Methane Hydrate Area Offshore Southwestern Taiwan.</title>
        <authorList>
            <person name="Zhang W.-L."/>
            <person name="Chen W.-C."/>
            <person name="Lai M.-C."/>
            <person name="Chen S.-C."/>
        </authorList>
    </citation>
    <scope>NUCLEOTIDE SEQUENCE [LARGE SCALE GENOMIC DNA]</scope>
    <source>
        <strain evidence="10 11">CWC-04</strain>
    </source>
</reference>
<evidence type="ECO:0000256" key="8">
    <source>
        <dbReference type="ARBA" id="ARBA00023136"/>
    </source>
</evidence>
<dbReference type="PROSITE" id="PS00211">
    <property type="entry name" value="ABC_TRANSPORTER_1"/>
    <property type="match status" value="1"/>
</dbReference>
<dbReference type="RefSeq" id="WP_230742084.1">
    <property type="nucleotide sequence ID" value="NZ_PGCK01000007.1"/>
</dbReference>
<dbReference type="GO" id="GO:0016887">
    <property type="term" value="F:ATP hydrolysis activity"/>
    <property type="evidence" value="ECO:0007669"/>
    <property type="project" value="InterPro"/>
</dbReference>
<dbReference type="InterPro" id="IPR003439">
    <property type="entry name" value="ABC_transporter-like_ATP-bd"/>
</dbReference>
<keyword evidence="4" id="KW-1003">Cell membrane</keyword>
<dbReference type="Gene3D" id="3.40.50.300">
    <property type="entry name" value="P-loop containing nucleotide triphosphate hydrolases"/>
    <property type="match status" value="1"/>
</dbReference>
<comment type="caution">
    <text evidence="10">The sequence shown here is derived from an EMBL/GenBank/DDBJ whole genome shotgun (WGS) entry which is preliminary data.</text>
</comment>
<keyword evidence="3" id="KW-0813">Transport</keyword>
<dbReference type="GO" id="GO:0005524">
    <property type="term" value="F:ATP binding"/>
    <property type="evidence" value="ECO:0007669"/>
    <property type="project" value="UniProtKB-KW"/>
</dbReference>
<evidence type="ECO:0000256" key="1">
    <source>
        <dbReference type="ARBA" id="ARBA00004236"/>
    </source>
</evidence>
<dbReference type="InterPro" id="IPR050763">
    <property type="entry name" value="ABC_transporter_ATP-binding"/>
</dbReference>
<sequence length="314" mass="35164">MIDIKDQPAIAINGLTKKFDKLTAVDNVDLEIKDGEFFGLLGPNGAGKTTLIRTLVGLSIPTSGNATIFGRDVVNDMYESRELIGVVPQEFNFDENLTVKEILTYHAGYYGISRKEREERADRILEFLEIKEKAGQLCNKLSGGMKRRVLIGRALMQQPKVLFLDEPTTGVDVQLRRNLWVMLKELNARGTTIVLTTHYIEEAESLCDRVAIMDHGKIIALGTPEELKRSSDSINRIELEISGNEIPDIKMIPGVLSYSRKEDILTVRVTDTGTAAVALLDYLKTHGVSVRSMHIRESTLEDVFIKLTGREMRD</sequence>
<evidence type="ECO:0000259" key="9">
    <source>
        <dbReference type="PROSITE" id="PS50893"/>
    </source>
</evidence>
<organism evidence="10 11">
    <name type="scientific">Methanooceanicella nereidis</name>
    <dbReference type="NCBI Taxonomy" id="2052831"/>
    <lineage>
        <taxon>Archaea</taxon>
        <taxon>Methanobacteriati</taxon>
        <taxon>Methanobacteriota</taxon>
        <taxon>Stenosarchaea group</taxon>
        <taxon>Methanomicrobia</taxon>
        <taxon>Methanocellales</taxon>
        <taxon>Methanocellaceae</taxon>
        <taxon>Methanooceanicella</taxon>
    </lineage>
</organism>
<evidence type="ECO:0000256" key="6">
    <source>
        <dbReference type="ARBA" id="ARBA00022840"/>
    </source>
</evidence>
<dbReference type="Pfam" id="PF13732">
    <property type="entry name" value="DrrA1-3_C"/>
    <property type="match status" value="1"/>
</dbReference>
<dbReference type="FunFam" id="3.40.50.300:FF:000589">
    <property type="entry name" value="ABC transporter, ATP-binding subunit"/>
    <property type="match status" value="1"/>
</dbReference>
<dbReference type="InterPro" id="IPR003593">
    <property type="entry name" value="AAA+_ATPase"/>
</dbReference>
<dbReference type="PROSITE" id="PS50893">
    <property type="entry name" value="ABC_TRANSPORTER_2"/>
    <property type="match status" value="1"/>
</dbReference>
<name>A0AAP2RCX5_9EURY</name>
<evidence type="ECO:0000256" key="3">
    <source>
        <dbReference type="ARBA" id="ARBA00022448"/>
    </source>
</evidence>
<dbReference type="GO" id="GO:0005886">
    <property type="term" value="C:plasma membrane"/>
    <property type="evidence" value="ECO:0007669"/>
    <property type="project" value="UniProtKB-SubCell"/>
</dbReference>
<dbReference type="InterPro" id="IPR025302">
    <property type="entry name" value="DrrA1/2-like_C"/>
</dbReference>
<evidence type="ECO:0000313" key="11">
    <source>
        <dbReference type="Proteomes" id="UP001320159"/>
    </source>
</evidence>
<keyword evidence="8" id="KW-0472">Membrane</keyword>